<comment type="caution">
    <text evidence="1">The sequence shown here is derived from an EMBL/GenBank/DDBJ whole genome shotgun (WGS) entry which is preliminary data.</text>
</comment>
<protein>
    <recommendedName>
        <fullName evidence="3">Secretory lipase</fullName>
    </recommendedName>
</protein>
<dbReference type="InterPro" id="IPR029058">
    <property type="entry name" value="AB_hydrolase_fold"/>
</dbReference>
<gene>
    <name evidence="1" type="ORF">NCTC8139_02380</name>
</gene>
<dbReference type="Proteomes" id="UP000360750">
    <property type="component" value="Unassembled WGS sequence"/>
</dbReference>
<name>A0ABD7V3C1_9ACTN</name>
<dbReference type="EMBL" id="CAACYD010000006">
    <property type="protein sequence ID" value="VFA88824.1"/>
    <property type="molecule type" value="Genomic_DNA"/>
</dbReference>
<evidence type="ECO:0000313" key="1">
    <source>
        <dbReference type="EMBL" id="VFA88824.1"/>
    </source>
</evidence>
<reference evidence="1 2" key="1">
    <citation type="submission" date="2019-02" db="EMBL/GenBank/DDBJ databases">
        <authorList>
            <consortium name="Pathogen Informatics"/>
        </authorList>
    </citation>
    <scope>NUCLEOTIDE SEQUENCE [LARGE SCALE GENOMIC DNA]</scope>
    <source>
        <strain evidence="1 2">3012STDY6756503</strain>
    </source>
</reference>
<evidence type="ECO:0000313" key="2">
    <source>
        <dbReference type="Proteomes" id="UP000360750"/>
    </source>
</evidence>
<accession>A0ABD7V3C1</accession>
<proteinExistence type="predicted"/>
<dbReference type="Gene3D" id="3.40.50.1820">
    <property type="entry name" value="alpha/beta hydrolase"/>
    <property type="match status" value="1"/>
</dbReference>
<sequence length="94" mass="9692">MPGVRQAIAKNVMGTLGTPRTPMLLGVGNSDGIGDGLMISGDVAALASGYCRRGVATTFTEYRGMSHTEALLPFTAEAVGYLGQRFAGQPARGC</sequence>
<evidence type="ECO:0008006" key="3">
    <source>
        <dbReference type="Google" id="ProtNLM"/>
    </source>
</evidence>
<dbReference type="AlphaFoldDB" id="A0ABD7V3C1"/>
<organism evidence="1 2">
    <name type="scientific">Gordonia paraffinivorans</name>
    <dbReference type="NCBI Taxonomy" id="175628"/>
    <lineage>
        <taxon>Bacteria</taxon>
        <taxon>Bacillati</taxon>
        <taxon>Actinomycetota</taxon>
        <taxon>Actinomycetes</taxon>
        <taxon>Mycobacteriales</taxon>
        <taxon>Gordoniaceae</taxon>
        <taxon>Gordonia</taxon>
    </lineage>
</organism>